<feature type="transmembrane region" description="Helical" evidence="8">
    <location>
        <begin position="187"/>
        <end position="205"/>
    </location>
</feature>
<keyword evidence="5" id="KW-0769">Symport</keyword>
<feature type="transmembrane region" description="Helical" evidence="8">
    <location>
        <begin position="346"/>
        <end position="366"/>
    </location>
</feature>
<feature type="transmembrane region" description="Helical" evidence="8">
    <location>
        <begin position="372"/>
        <end position="398"/>
    </location>
</feature>
<evidence type="ECO:0000313" key="10">
    <source>
        <dbReference type="Proteomes" id="UP000233256"/>
    </source>
</evidence>
<dbReference type="AlphaFoldDB" id="A0A2N1PKS3"/>
<organism evidence="9 10">
    <name type="scientific">Candidatus Wallbacteria bacterium HGW-Wallbacteria-1</name>
    <dbReference type="NCBI Taxonomy" id="2013854"/>
    <lineage>
        <taxon>Bacteria</taxon>
        <taxon>Candidatus Walliibacteriota</taxon>
    </lineage>
</organism>
<feature type="transmembrane region" description="Helical" evidence="8">
    <location>
        <begin position="28"/>
        <end position="47"/>
    </location>
</feature>
<dbReference type="PRINTS" id="PR00173">
    <property type="entry name" value="EDTRNSPORT"/>
</dbReference>
<dbReference type="PANTHER" id="PTHR42865:SF7">
    <property type="entry name" value="PROTON_GLUTAMATE-ASPARTATE SYMPORTER"/>
    <property type="match status" value="1"/>
</dbReference>
<feature type="transmembrane region" description="Helical" evidence="8">
    <location>
        <begin position="226"/>
        <end position="246"/>
    </location>
</feature>
<dbReference type="GO" id="GO:0005886">
    <property type="term" value="C:plasma membrane"/>
    <property type="evidence" value="ECO:0007669"/>
    <property type="project" value="UniProtKB-SubCell"/>
</dbReference>
<protein>
    <submittedName>
        <fullName evidence="9">Dicarboxylate/amino acid:cation symporter</fullName>
    </submittedName>
</protein>
<dbReference type="Pfam" id="PF00375">
    <property type="entry name" value="SDF"/>
    <property type="match status" value="1"/>
</dbReference>
<reference evidence="9 10" key="1">
    <citation type="journal article" date="2017" name="ISME J.">
        <title>Potential for microbial H2 and metal transformations associated with novel bacteria and archaea in deep terrestrial subsurface sediments.</title>
        <authorList>
            <person name="Hernsdorf A.W."/>
            <person name="Amano Y."/>
            <person name="Miyakawa K."/>
            <person name="Ise K."/>
            <person name="Suzuki Y."/>
            <person name="Anantharaman K."/>
            <person name="Probst A."/>
            <person name="Burstein D."/>
            <person name="Thomas B.C."/>
            <person name="Banfield J.F."/>
        </authorList>
    </citation>
    <scope>NUCLEOTIDE SEQUENCE [LARGE SCALE GENOMIC DNA]</scope>
    <source>
        <strain evidence="9">HGW-Wallbacteria-1</strain>
    </source>
</reference>
<feature type="transmembrane region" description="Helical" evidence="8">
    <location>
        <begin position="59"/>
        <end position="84"/>
    </location>
</feature>
<evidence type="ECO:0000256" key="5">
    <source>
        <dbReference type="ARBA" id="ARBA00022847"/>
    </source>
</evidence>
<dbReference type="Proteomes" id="UP000233256">
    <property type="component" value="Unassembled WGS sequence"/>
</dbReference>
<keyword evidence="3" id="KW-1003">Cell membrane</keyword>
<evidence type="ECO:0000256" key="2">
    <source>
        <dbReference type="ARBA" id="ARBA00022448"/>
    </source>
</evidence>
<dbReference type="PANTHER" id="PTHR42865">
    <property type="entry name" value="PROTON/GLUTAMATE-ASPARTATE SYMPORTER"/>
    <property type="match status" value="1"/>
</dbReference>
<evidence type="ECO:0000256" key="7">
    <source>
        <dbReference type="ARBA" id="ARBA00023136"/>
    </source>
</evidence>
<gene>
    <name evidence="9" type="ORF">CVV64_16555</name>
</gene>
<accession>A0A2N1PKS3</accession>
<keyword evidence="7 8" id="KW-0472">Membrane</keyword>
<comment type="caution">
    <text evidence="9">The sequence shown here is derived from an EMBL/GenBank/DDBJ whole genome shotgun (WGS) entry which is preliminary data.</text>
</comment>
<dbReference type="Gene3D" id="1.10.3860.10">
    <property type="entry name" value="Sodium:dicarboxylate symporter"/>
    <property type="match status" value="1"/>
</dbReference>
<evidence type="ECO:0000256" key="1">
    <source>
        <dbReference type="ARBA" id="ARBA00004651"/>
    </source>
</evidence>
<dbReference type="InterPro" id="IPR001991">
    <property type="entry name" value="Na-dicarboxylate_symporter"/>
</dbReference>
<keyword evidence="2" id="KW-0813">Transport</keyword>
<sequence>MNSKNNENSDGNGATEGIIPARGKGASAILLMMILGLAAGLLINHFAGDDLKNTLVNWFFAPLGTAFLKSIQMLVVPLVFFSLAHGTASLGNLKRIGRIGGSITVYYLATTALAVTIALLLTNVAGPGKNINLKMGTPEINSIMNSADKSVSADSIRSKIQNAPGFMEVLLDMIPRNPFKAMVEGKMLQLIFFSIILGISVTTATQATGRSALAFFETGTELMLGMIGLVMKFAPIGVFALVAKVASQQGADVLFKLMAYMLTMIGAFIVHGLLVYSSALKFLAGVSPLLFFRKFWKVMVVAFSTSSSNATIPVTLEACERDLGVPENICSFTIPFGATINMDGTAIMQGVAAIFVAQLYGIHLGLTAQLQIILTATLASIGTAGVPGVGLVMLAMVFQQVGLPLEAIGILWSVDRVLDMCRTAVNVTGDAVGSVVIARFEGVLDDAIMAEKP</sequence>
<name>A0A2N1PKS3_9BACT</name>
<comment type="subcellular location">
    <subcellularLocation>
        <location evidence="1">Cell membrane</location>
        <topology evidence="1">Multi-pass membrane protein</topology>
    </subcellularLocation>
</comment>
<evidence type="ECO:0000256" key="8">
    <source>
        <dbReference type="SAM" id="Phobius"/>
    </source>
</evidence>
<evidence type="ECO:0000256" key="3">
    <source>
        <dbReference type="ARBA" id="ARBA00022475"/>
    </source>
</evidence>
<dbReference type="EMBL" id="PGXC01000030">
    <property type="protein sequence ID" value="PKK88930.1"/>
    <property type="molecule type" value="Genomic_DNA"/>
</dbReference>
<feature type="transmembrane region" description="Helical" evidence="8">
    <location>
        <begin position="105"/>
        <end position="125"/>
    </location>
</feature>
<evidence type="ECO:0000256" key="6">
    <source>
        <dbReference type="ARBA" id="ARBA00022989"/>
    </source>
</evidence>
<feature type="transmembrane region" description="Helical" evidence="8">
    <location>
        <begin position="258"/>
        <end position="284"/>
    </location>
</feature>
<dbReference type="FunFam" id="1.10.3860.10:FF:000001">
    <property type="entry name" value="C4-dicarboxylate transport protein"/>
    <property type="match status" value="1"/>
</dbReference>
<evidence type="ECO:0000313" key="9">
    <source>
        <dbReference type="EMBL" id="PKK88930.1"/>
    </source>
</evidence>
<dbReference type="InterPro" id="IPR036458">
    <property type="entry name" value="Na:dicarbo_symporter_sf"/>
</dbReference>
<keyword evidence="4 8" id="KW-0812">Transmembrane</keyword>
<dbReference type="GO" id="GO:0006835">
    <property type="term" value="P:dicarboxylic acid transport"/>
    <property type="evidence" value="ECO:0007669"/>
    <property type="project" value="TreeGrafter"/>
</dbReference>
<evidence type="ECO:0000256" key="4">
    <source>
        <dbReference type="ARBA" id="ARBA00022692"/>
    </source>
</evidence>
<dbReference type="GO" id="GO:0015293">
    <property type="term" value="F:symporter activity"/>
    <property type="evidence" value="ECO:0007669"/>
    <property type="project" value="UniProtKB-KW"/>
</dbReference>
<dbReference type="SUPFAM" id="SSF118215">
    <property type="entry name" value="Proton glutamate symport protein"/>
    <property type="match status" value="1"/>
</dbReference>
<keyword evidence="6 8" id="KW-1133">Transmembrane helix</keyword>
<proteinExistence type="predicted"/>